<dbReference type="EMBL" id="JBAMIC010000010">
    <property type="protein sequence ID" value="KAK7101731.1"/>
    <property type="molecule type" value="Genomic_DNA"/>
</dbReference>
<evidence type="ECO:0000313" key="2">
    <source>
        <dbReference type="Proteomes" id="UP001374579"/>
    </source>
</evidence>
<sequence>MAFNAGDITFGLDLRQVALWQVDFLQAVDKKTELLEERGQAVQFAIQRYEKLWLPLAAKYCDRFLAAPIDIEWIWHCHLLNPAAYEKDCKRVVGKVVDHRLLDRERRKQSLQESRVLWRHEYPSVPFEADGPISPWFDSDFTSKLTYDLKAAVTRQKVFFYQVSLPHYRDEKFLGQAVLRYKKFLHLKKMHPNTFIVPCYDIDIIWHTHMLHPVTYRRDTVRIIGHPFNHDDSVNDRRAGSKLTVSDARTRRMWKKMFDEPFSQSGAMFRGEPPAGKLVHMEPADFTALVTKQTTVLLESARVTGLPENYQGQYKLKLWYNTGYQNFNRALYVSDSIATVRGSPRHLTNDVRVNANFTFDTKYNDVVMVDLIQKSGRFCLGATAEVGSAQLRMLEKIQALGNGRGISTQDTVDLGDGVGVQLHWSVTPPVTGGCILALKSGDYQDCIMPETVESMWGPVPLPRLPPGIDNKCSVASHR</sequence>
<dbReference type="InterPro" id="IPR009836">
    <property type="entry name" value="GRDP-like"/>
</dbReference>
<keyword evidence="2" id="KW-1185">Reference proteome</keyword>
<name>A0AAN9GAZ2_9CAEN</name>
<dbReference type="PANTHER" id="PTHR34365">
    <property type="entry name" value="ENOLASE (DUF1399)"/>
    <property type="match status" value="1"/>
</dbReference>
<protein>
    <submittedName>
        <fullName evidence="1">Uncharacterized protein</fullName>
    </submittedName>
</protein>
<dbReference type="PANTHER" id="PTHR34365:SF7">
    <property type="entry name" value="GLYCINE-RICH DOMAIN-CONTAINING PROTEIN 1"/>
    <property type="match status" value="1"/>
</dbReference>
<gene>
    <name evidence="1" type="ORF">V1264_020068</name>
</gene>
<organism evidence="1 2">
    <name type="scientific">Littorina saxatilis</name>
    <dbReference type="NCBI Taxonomy" id="31220"/>
    <lineage>
        <taxon>Eukaryota</taxon>
        <taxon>Metazoa</taxon>
        <taxon>Spiralia</taxon>
        <taxon>Lophotrochozoa</taxon>
        <taxon>Mollusca</taxon>
        <taxon>Gastropoda</taxon>
        <taxon>Caenogastropoda</taxon>
        <taxon>Littorinimorpha</taxon>
        <taxon>Littorinoidea</taxon>
        <taxon>Littorinidae</taxon>
        <taxon>Littorina</taxon>
    </lineage>
</organism>
<dbReference type="Pfam" id="PF07173">
    <property type="entry name" value="GRDP-like"/>
    <property type="match status" value="1"/>
</dbReference>
<evidence type="ECO:0000313" key="1">
    <source>
        <dbReference type="EMBL" id="KAK7101731.1"/>
    </source>
</evidence>
<proteinExistence type="predicted"/>
<reference evidence="1 2" key="1">
    <citation type="submission" date="2024-02" db="EMBL/GenBank/DDBJ databases">
        <title>Chromosome-scale genome assembly of the rough periwinkle Littorina saxatilis.</title>
        <authorList>
            <person name="De Jode A."/>
            <person name="Faria R."/>
            <person name="Formenti G."/>
            <person name="Sims Y."/>
            <person name="Smith T.P."/>
            <person name="Tracey A."/>
            <person name="Wood J.M.D."/>
            <person name="Zagrodzka Z.B."/>
            <person name="Johannesson K."/>
            <person name="Butlin R.K."/>
            <person name="Leder E.H."/>
        </authorList>
    </citation>
    <scope>NUCLEOTIDE SEQUENCE [LARGE SCALE GENOMIC DNA]</scope>
    <source>
        <strain evidence="1">Snail1</strain>
        <tissue evidence="1">Muscle</tissue>
    </source>
</reference>
<dbReference type="AlphaFoldDB" id="A0AAN9GAZ2"/>
<dbReference type="Proteomes" id="UP001374579">
    <property type="component" value="Unassembled WGS sequence"/>
</dbReference>
<comment type="caution">
    <text evidence="1">The sequence shown here is derived from an EMBL/GenBank/DDBJ whole genome shotgun (WGS) entry which is preliminary data.</text>
</comment>
<accession>A0AAN9GAZ2</accession>